<dbReference type="InterPro" id="IPR045864">
    <property type="entry name" value="aa-tRNA-synth_II/BPL/LPL"/>
</dbReference>
<feature type="binding site" evidence="12">
    <location>
        <position position="131"/>
    </location>
    <ligand>
        <name>L-histidine</name>
        <dbReference type="ChEBI" id="CHEBI:57595"/>
    </ligand>
</feature>
<dbReference type="GO" id="GO:0140096">
    <property type="term" value="F:catalytic activity, acting on a protein"/>
    <property type="evidence" value="ECO:0007669"/>
    <property type="project" value="UniProtKB-ARBA"/>
</dbReference>
<protein>
    <recommendedName>
        <fullName evidence="11">Histidine--tRNA ligase</fullName>
        <ecNumber evidence="11">6.1.1.21</ecNumber>
    </recommendedName>
    <alternativeName>
        <fullName evidence="11">Histidyl-tRNA synthetase</fullName>
        <shortName evidence="11">HisRS</shortName>
    </alternativeName>
</protein>
<dbReference type="RefSeq" id="WP_092570159.1">
    <property type="nucleotide sequence ID" value="NZ_CALUDV010000020.1"/>
</dbReference>
<evidence type="ECO:0000313" key="15">
    <source>
        <dbReference type="Proteomes" id="UP000198833"/>
    </source>
</evidence>
<keyword evidence="9 11" id="KW-0030">Aminoacyl-tRNA synthetase</keyword>
<feature type="binding site" evidence="12">
    <location>
        <begin position="80"/>
        <end position="82"/>
    </location>
    <ligand>
        <name>L-histidine</name>
        <dbReference type="ChEBI" id="CHEBI:57595"/>
    </ligand>
</feature>
<dbReference type="STRING" id="89093.SAMN04488558_101358"/>
<dbReference type="InterPro" id="IPR004154">
    <property type="entry name" value="Anticodon-bd"/>
</dbReference>
<accession>A0A1H8ZW94</accession>
<evidence type="ECO:0000256" key="5">
    <source>
        <dbReference type="ARBA" id="ARBA00022598"/>
    </source>
</evidence>
<comment type="subcellular location">
    <subcellularLocation>
        <location evidence="1 11">Cytoplasm</location>
    </subcellularLocation>
</comment>
<dbReference type="FunFam" id="3.30.930.10:FF:000005">
    <property type="entry name" value="Histidine--tRNA ligase"/>
    <property type="match status" value="1"/>
</dbReference>
<dbReference type="PANTHER" id="PTHR43707:SF1">
    <property type="entry name" value="HISTIDINE--TRNA LIGASE, MITOCHONDRIAL-RELATED"/>
    <property type="match status" value="1"/>
</dbReference>
<evidence type="ECO:0000256" key="7">
    <source>
        <dbReference type="ARBA" id="ARBA00022840"/>
    </source>
</evidence>
<dbReference type="InterPro" id="IPR033656">
    <property type="entry name" value="HisRS_anticodon"/>
</dbReference>
<evidence type="ECO:0000256" key="12">
    <source>
        <dbReference type="PIRSR" id="PIRSR001549-1"/>
    </source>
</evidence>
<feature type="binding site" evidence="12">
    <location>
        <begin position="262"/>
        <end position="263"/>
    </location>
    <ligand>
        <name>L-histidine</name>
        <dbReference type="ChEBI" id="CHEBI:57595"/>
    </ligand>
</feature>
<dbReference type="PIRSF" id="PIRSF001549">
    <property type="entry name" value="His-tRNA_synth"/>
    <property type="match status" value="1"/>
</dbReference>
<name>A0A1H8ZW94_9LACT</name>
<evidence type="ECO:0000256" key="11">
    <source>
        <dbReference type="HAMAP-Rule" id="MF_00127"/>
    </source>
</evidence>
<dbReference type="Pfam" id="PF03129">
    <property type="entry name" value="HGTP_anticodon"/>
    <property type="match status" value="1"/>
</dbReference>
<dbReference type="InterPro" id="IPR041715">
    <property type="entry name" value="HisRS-like_core"/>
</dbReference>
<evidence type="ECO:0000256" key="8">
    <source>
        <dbReference type="ARBA" id="ARBA00022917"/>
    </source>
</evidence>
<dbReference type="CDD" id="cd00773">
    <property type="entry name" value="HisRS-like_core"/>
    <property type="match status" value="1"/>
</dbReference>
<keyword evidence="4 11" id="KW-0963">Cytoplasm</keyword>
<dbReference type="Gene3D" id="3.40.50.800">
    <property type="entry name" value="Anticodon-binding domain"/>
    <property type="match status" value="1"/>
</dbReference>
<dbReference type="SUPFAM" id="SSF52954">
    <property type="entry name" value="Class II aaRS ABD-related"/>
    <property type="match status" value="1"/>
</dbReference>
<evidence type="ECO:0000256" key="10">
    <source>
        <dbReference type="ARBA" id="ARBA00047639"/>
    </source>
</evidence>
<organism evidence="14 15">
    <name type="scientific">Ignavigranum ruoffiae</name>
    <dbReference type="NCBI Taxonomy" id="89093"/>
    <lineage>
        <taxon>Bacteria</taxon>
        <taxon>Bacillati</taxon>
        <taxon>Bacillota</taxon>
        <taxon>Bacilli</taxon>
        <taxon>Lactobacillales</taxon>
        <taxon>Aerococcaceae</taxon>
        <taxon>Ignavigranum</taxon>
    </lineage>
</organism>
<evidence type="ECO:0000256" key="1">
    <source>
        <dbReference type="ARBA" id="ARBA00004496"/>
    </source>
</evidence>
<feature type="binding site" evidence="12">
    <location>
        <position position="258"/>
    </location>
    <ligand>
        <name>L-histidine</name>
        <dbReference type="ChEBI" id="CHEBI:57595"/>
    </ligand>
</feature>
<dbReference type="Pfam" id="PF13393">
    <property type="entry name" value="tRNA-synt_His"/>
    <property type="match status" value="1"/>
</dbReference>
<evidence type="ECO:0000256" key="6">
    <source>
        <dbReference type="ARBA" id="ARBA00022741"/>
    </source>
</evidence>
<dbReference type="PANTHER" id="PTHR43707">
    <property type="entry name" value="HISTIDYL-TRNA SYNTHETASE"/>
    <property type="match status" value="1"/>
</dbReference>
<feature type="domain" description="Aminoacyl-transfer RNA synthetases class-II family profile" evidence="13">
    <location>
        <begin position="22"/>
        <end position="325"/>
    </location>
</feature>
<keyword evidence="8 11" id="KW-0648">Protein biosynthesis</keyword>
<dbReference type="InterPro" id="IPR036621">
    <property type="entry name" value="Anticodon-bd_dom_sf"/>
</dbReference>
<dbReference type="SUPFAM" id="SSF55681">
    <property type="entry name" value="Class II aaRS and biotin synthetases"/>
    <property type="match status" value="1"/>
</dbReference>
<evidence type="ECO:0000256" key="9">
    <source>
        <dbReference type="ARBA" id="ARBA00023146"/>
    </source>
</evidence>
<dbReference type="HAMAP" id="MF_00127">
    <property type="entry name" value="His_tRNA_synth"/>
    <property type="match status" value="1"/>
</dbReference>
<dbReference type="GO" id="GO:0005737">
    <property type="term" value="C:cytoplasm"/>
    <property type="evidence" value="ECO:0007669"/>
    <property type="project" value="UniProtKB-SubCell"/>
</dbReference>
<evidence type="ECO:0000259" key="13">
    <source>
        <dbReference type="PROSITE" id="PS50862"/>
    </source>
</evidence>
<proteinExistence type="inferred from homology"/>
<comment type="catalytic activity">
    <reaction evidence="10 11">
        <text>tRNA(His) + L-histidine + ATP = L-histidyl-tRNA(His) + AMP + diphosphate + H(+)</text>
        <dbReference type="Rhea" id="RHEA:17313"/>
        <dbReference type="Rhea" id="RHEA-COMP:9665"/>
        <dbReference type="Rhea" id="RHEA-COMP:9689"/>
        <dbReference type="ChEBI" id="CHEBI:15378"/>
        <dbReference type="ChEBI" id="CHEBI:30616"/>
        <dbReference type="ChEBI" id="CHEBI:33019"/>
        <dbReference type="ChEBI" id="CHEBI:57595"/>
        <dbReference type="ChEBI" id="CHEBI:78442"/>
        <dbReference type="ChEBI" id="CHEBI:78527"/>
        <dbReference type="ChEBI" id="CHEBI:456215"/>
        <dbReference type="EC" id="6.1.1.21"/>
    </reaction>
</comment>
<evidence type="ECO:0000313" key="14">
    <source>
        <dbReference type="EMBL" id="SEP68746.1"/>
    </source>
</evidence>
<dbReference type="Gene3D" id="3.30.930.10">
    <property type="entry name" value="Bira Bifunctional Protein, Domain 2"/>
    <property type="match status" value="1"/>
</dbReference>
<dbReference type="GO" id="GO:0004821">
    <property type="term" value="F:histidine-tRNA ligase activity"/>
    <property type="evidence" value="ECO:0007669"/>
    <property type="project" value="UniProtKB-UniRule"/>
</dbReference>
<dbReference type="GO" id="GO:0006427">
    <property type="term" value="P:histidyl-tRNA aminoacylation"/>
    <property type="evidence" value="ECO:0007669"/>
    <property type="project" value="UniProtKB-UniRule"/>
</dbReference>
<keyword evidence="7 11" id="KW-0067">ATP-binding</keyword>
<comment type="subunit">
    <text evidence="3 11">Homodimer.</text>
</comment>
<dbReference type="EMBL" id="FOEN01000001">
    <property type="protein sequence ID" value="SEP68746.1"/>
    <property type="molecule type" value="Genomic_DNA"/>
</dbReference>
<evidence type="ECO:0000256" key="4">
    <source>
        <dbReference type="ARBA" id="ARBA00022490"/>
    </source>
</evidence>
<dbReference type="OrthoDB" id="9800814at2"/>
<dbReference type="InterPro" id="IPR004516">
    <property type="entry name" value="HisRS/HisZ"/>
</dbReference>
<dbReference type="InterPro" id="IPR015807">
    <property type="entry name" value="His-tRNA-ligase"/>
</dbReference>
<dbReference type="NCBIfam" id="TIGR00442">
    <property type="entry name" value="hisS"/>
    <property type="match status" value="1"/>
</dbReference>
<dbReference type="InterPro" id="IPR006195">
    <property type="entry name" value="aa-tRNA-synth_II"/>
</dbReference>
<comment type="similarity">
    <text evidence="2 11">Belongs to the class-II aminoacyl-tRNA synthetase family.</text>
</comment>
<dbReference type="GO" id="GO:0005524">
    <property type="term" value="F:ATP binding"/>
    <property type="evidence" value="ECO:0007669"/>
    <property type="project" value="UniProtKB-UniRule"/>
</dbReference>
<dbReference type="CDD" id="cd00859">
    <property type="entry name" value="HisRS_anticodon"/>
    <property type="match status" value="1"/>
</dbReference>
<gene>
    <name evidence="11" type="primary">hisS</name>
    <name evidence="14" type="ORF">SAMN04488558_101358</name>
</gene>
<sequence length="439" mass="50370">MINKMKGTEDTLPIEINKWHYVEEIARDIFESYHFSEIRTPMFEAVELFKRSVGDTSDIVTKEMYNFKDKGEREIALRPEGTAPVVRAYVEHKLFGPEFPQPLKVYYMGPMFRYERPQAGRQRQFNQLGVEVLGTSNPAIDAETIALAWDFFQELGLKNIKIYLNSLGKTAERHAYRQALIDYFEPHLEELSEDSQRRLHANPLRILDSKDEQDQAFVKDAPIITEFLSEQSLNHFNQVQEMLDILEIPYQVDPYIVRGLDYYQDTIFEIIVEDDSIGAQSTICGGGRYDGLVEQLGGPNAPGFGFAIGLERLLLLLDEQEIEIPVEDNLDVYVMAIGQEAQGTALRLVQAARQTGLTADRDYLDRSIKSQFKTIGKYQTKLLLTVGEDELERNVVQVKYLASGQQKEVSMDEIMDDFIGVFRRHTMDTSVIDKFFEGE</sequence>
<dbReference type="GO" id="GO:0016740">
    <property type="term" value="F:transferase activity"/>
    <property type="evidence" value="ECO:0007669"/>
    <property type="project" value="UniProtKB-ARBA"/>
</dbReference>
<feature type="binding site" evidence="12">
    <location>
        <position position="127"/>
    </location>
    <ligand>
        <name>L-histidine</name>
        <dbReference type="ChEBI" id="CHEBI:57595"/>
    </ligand>
</feature>
<evidence type="ECO:0000256" key="2">
    <source>
        <dbReference type="ARBA" id="ARBA00008226"/>
    </source>
</evidence>
<evidence type="ECO:0000256" key="3">
    <source>
        <dbReference type="ARBA" id="ARBA00011738"/>
    </source>
</evidence>
<dbReference type="Proteomes" id="UP000198833">
    <property type="component" value="Unassembled WGS sequence"/>
</dbReference>
<keyword evidence="15" id="KW-1185">Reference proteome</keyword>
<dbReference type="PROSITE" id="PS50862">
    <property type="entry name" value="AA_TRNA_LIGASE_II"/>
    <property type="match status" value="1"/>
</dbReference>
<dbReference type="EC" id="6.1.1.21" evidence="11"/>
<keyword evidence="6 11" id="KW-0547">Nucleotide-binding</keyword>
<reference evidence="14 15" key="1">
    <citation type="submission" date="2016-10" db="EMBL/GenBank/DDBJ databases">
        <authorList>
            <person name="de Groot N.N."/>
        </authorList>
    </citation>
    <scope>NUCLEOTIDE SEQUENCE [LARGE SCALE GENOMIC DNA]</scope>
    <source>
        <strain evidence="14 15">DSM 15695</strain>
    </source>
</reference>
<feature type="binding site" evidence="12">
    <location>
        <position position="113"/>
    </location>
    <ligand>
        <name>L-histidine</name>
        <dbReference type="ChEBI" id="CHEBI:57595"/>
    </ligand>
</feature>
<keyword evidence="5 11" id="KW-0436">Ligase</keyword>
<dbReference type="AlphaFoldDB" id="A0A1H8ZW94"/>